<evidence type="ECO:0000313" key="2">
    <source>
        <dbReference type="Proteomes" id="UP000015729"/>
    </source>
</evidence>
<reference evidence="1 2" key="1">
    <citation type="journal article" date="2013" name="PLoS Pathog.">
        <title>Genomic analysis of the Kiwifruit pathogen Pseudomonas syringae pv. actinidiae provides insight into the origins of an emergent plant disease.</title>
        <authorList>
            <person name="McCann H.C."/>
            <person name="Rikkerink E.H."/>
            <person name="Bertels F."/>
            <person name="Fiers M."/>
            <person name="Lu A."/>
            <person name="Rees-George J."/>
            <person name="Andersen M.T."/>
            <person name="Gleave A.P."/>
            <person name="Haubold B."/>
            <person name="Wohlers M.W."/>
            <person name="Guttman D.S."/>
            <person name="Wang P.W."/>
            <person name="Straub C."/>
            <person name="Vanneste J.L."/>
            <person name="Rainey P.B."/>
            <person name="Templeton M.D."/>
        </authorList>
    </citation>
    <scope>NUCLEOTIDE SEQUENCE [LARGE SCALE GENOMIC DNA]</scope>
    <source>
        <strain evidence="1 2">ICMP 18807</strain>
    </source>
</reference>
<evidence type="ECO:0000313" key="1">
    <source>
        <dbReference type="EMBL" id="EPN30051.1"/>
    </source>
</evidence>
<dbReference type="PATRIC" id="fig|1194404.4.peg.8023"/>
<gene>
    <name evidence="1" type="ORF">A244_39283</name>
</gene>
<dbReference type="EMBL" id="AOKG01002704">
    <property type="protein sequence ID" value="EPN30051.1"/>
    <property type="molecule type" value="Genomic_DNA"/>
</dbReference>
<accession>S6SGP2</accession>
<proteinExistence type="predicted"/>
<comment type="caution">
    <text evidence="1">The sequence shown here is derived from an EMBL/GenBank/DDBJ whole genome shotgun (WGS) entry which is preliminary data.</text>
</comment>
<name>S6SGP2_PSESF</name>
<dbReference type="AlphaFoldDB" id="S6SGP2"/>
<dbReference type="Proteomes" id="UP000015729">
    <property type="component" value="Unassembled WGS sequence"/>
</dbReference>
<protein>
    <submittedName>
        <fullName evidence="1">Uncharacterized protein</fullName>
    </submittedName>
</protein>
<sequence>MHAGELAADRMLANPLGHIPRVGSERKSQAVCIEKDCFLVHAIPTDARNGATFPVELVRPVELEPDAVGVDERSVAF</sequence>
<organism evidence="1 2">
    <name type="scientific">Pseudomonas syringae pv. actinidiae ICMP 18807</name>
    <dbReference type="NCBI Taxonomy" id="1194404"/>
    <lineage>
        <taxon>Bacteria</taxon>
        <taxon>Pseudomonadati</taxon>
        <taxon>Pseudomonadota</taxon>
        <taxon>Gammaproteobacteria</taxon>
        <taxon>Pseudomonadales</taxon>
        <taxon>Pseudomonadaceae</taxon>
        <taxon>Pseudomonas</taxon>
        <taxon>Pseudomonas syringae</taxon>
    </lineage>
</organism>